<name>A0A8H7ISU7_9PLEO</name>
<dbReference type="InterPro" id="IPR036249">
    <property type="entry name" value="Thioredoxin-like_sf"/>
</dbReference>
<proteinExistence type="inferred from homology"/>
<dbReference type="InterPro" id="IPR010987">
    <property type="entry name" value="Glutathione-S-Trfase_C-like"/>
</dbReference>
<feature type="domain" description="GST N-terminal" evidence="2">
    <location>
        <begin position="4"/>
        <end position="86"/>
    </location>
</feature>
<dbReference type="InterPro" id="IPR004045">
    <property type="entry name" value="Glutathione_S-Trfase_N"/>
</dbReference>
<dbReference type="CDD" id="cd03205">
    <property type="entry name" value="GST_C_6"/>
    <property type="match status" value="1"/>
</dbReference>
<reference evidence="4" key="2">
    <citation type="submission" date="2020-09" db="EMBL/GenBank/DDBJ databases">
        <title>Reference genome assembly for Australian Ascochyta lentis isolate Al4.</title>
        <authorList>
            <person name="Lee R.C."/>
            <person name="Farfan-Caceres L.M."/>
            <person name="Debler J.W."/>
            <person name="Williams A.H."/>
            <person name="Henares B.M."/>
        </authorList>
    </citation>
    <scope>NUCLEOTIDE SEQUENCE</scope>
    <source>
        <strain evidence="4">Al4</strain>
    </source>
</reference>
<feature type="domain" description="GST C-terminal" evidence="3">
    <location>
        <begin position="93"/>
        <end position="225"/>
    </location>
</feature>
<evidence type="ECO:0000259" key="3">
    <source>
        <dbReference type="PROSITE" id="PS50405"/>
    </source>
</evidence>
<dbReference type="InterPro" id="IPR036282">
    <property type="entry name" value="Glutathione-S-Trfase_C_sf"/>
</dbReference>
<dbReference type="Proteomes" id="UP000651452">
    <property type="component" value="Unassembled WGS sequence"/>
</dbReference>
<organism evidence="4 5">
    <name type="scientific">Ascochyta lentis</name>
    <dbReference type="NCBI Taxonomy" id="205686"/>
    <lineage>
        <taxon>Eukaryota</taxon>
        <taxon>Fungi</taxon>
        <taxon>Dikarya</taxon>
        <taxon>Ascomycota</taxon>
        <taxon>Pezizomycotina</taxon>
        <taxon>Dothideomycetes</taxon>
        <taxon>Pleosporomycetidae</taxon>
        <taxon>Pleosporales</taxon>
        <taxon>Pleosporineae</taxon>
        <taxon>Didymellaceae</taxon>
        <taxon>Ascochyta</taxon>
    </lineage>
</organism>
<dbReference type="InterPro" id="IPR040079">
    <property type="entry name" value="Glutathione_S-Trfase"/>
</dbReference>
<dbReference type="OrthoDB" id="249703at2759"/>
<sequence>MSSEPLTLISATSSPFARMNRIALQLKGIPFDLQNEIPWESQTQTPKHNPLGKLPILVFPKGDNRPPVYESAHIQTYLVERYADKGPKLLPGDLDSDLQAKQIVVLSVGCMDAMVLSRWEGRREKEVQSQKWIARQDRKIDGAMRAFNDYVEAAKKDGREFVVGIELTIADIAIICTVGFIDFGEVRPGWRDQYPVLAKYFDHLDAQQEFKETRPVMFDLTERVV</sequence>
<dbReference type="PANTHER" id="PTHR44051:SF8">
    <property type="entry name" value="GLUTATHIONE S-TRANSFERASE GSTA"/>
    <property type="match status" value="1"/>
</dbReference>
<dbReference type="Gene3D" id="1.20.1050.10">
    <property type="match status" value="1"/>
</dbReference>
<protein>
    <recommendedName>
        <fullName evidence="6">Glutathione S-transferase</fullName>
    </recommendedName>
</protein>
<dbReference type="Pfam" id="PF13410">
    <property type="entry name" value="GST_C_2"/>
    <property type="match status" value="1"/>
</dbReference>
<dbReference type="SUPFAM" id="SSF47616">
    <property type="entry name" value="GST C-terminal domain-like"/>
    <property type="match status" value="1"/>
</dbReference>
<evidence type="ECO:0000313" key="4">
    <source>
        <dbReference type="EMBL" id="KAF9691680.1"/>
    </source>
</evidence>
<evidence type="ECO:0000259" key="2">
    <source>
        <dbReference type="PROSITE" id="PS50404"/>
    </source>
</evidence>
<gene>
    <name evidence="4" type="ORF">EKO04_010346</name>
</gene>
<keyword evidence="5" id="KW-1185">Reference proteome</keyword>
<comment type="similarity">
    <text evidence="1">Belongs to the GST superfamily.</text>
</comment>
<dbReference type="SFLD" id="SFLDG00358">
    <property type="entry name" value="Main_(cytGST)"/>
    <property type="match status" value="1"/>
</dbReference>
<comment type="caution">
    <text evidence="4">The sequence shown here is derived from an EMBL/GenBank/DDBJ whole genome shotgun (WGS) entry which is preliminary data.</text>
</comment>
<dbReference type="PANTHER" id="PTHR44051">
    <property type="entry name" value="GLUTATHIONE S-TRANSFERASE-RELATED"/>
    <property type="match status" value="1"/>
</dbReference>
<dbReference type="SUPFAM" id="SSF52833">
    <property type="entry name" value="Thioredoxin-like"/>
    <property type="match status" value="1"/>
</dbReference>
<evidence type="ECO:0000256" key="1">
    <source>
        <dbReference type="ARBA" id="ARBA00007409"/>
    </source>
</evidence>
<accession>A0A8H7ISU7</accession>
<dbReference type="EMBL" id="RZGK01000020">
    <property type="protein sequence ID" value="KAF9691680.1"/>
    <property type="molecule type" value="Genomic_DNA"/>
</dbReference>
<reference evidence="4" key="1">
    <citation type="submission" date="2018-12" db="EMBL/GenBank/DDBJ databases">
        <authorList>
            <person name="Syme R.A."/>
            <person name="Farfan-Caceres L."/>
            <person name="Lichtenzveig J."/>
        </authorList>
    </citation>
    <scope>NUCLEOTIDE SEQUENCE</scope>
    <source>
        <strain evidence="4">Al4</strain>
    </source>
</reference>
<evidence type="ECO:0000313" key="5">
    <source>
        <dbReference type="Proteomes" id="UP000651452"/>
    </source>
</evidence>
<dbReference type="SFLD" id="SFLDS00019">
    <property type="entry name" value="Glutathione_Transferase_(cytos"/>
    <property type="match status" value="1"/>
</dbReference>
<evidence type="ECO:0008006" key="6">
    <source>
        <dbReference type="Google" id="ProtNLM"/>
    </source>
</evidence>
<dbReference type="Pfam" id="PF13409">
    <property type="entry name" value="GST_N_2"/>
    <property type="match status" value="1"/>
</dbReference>
<dbReference type="AlphaFoldDB" id="A0A8H7ISU7"/>
<dbReference type="PROSITE" id="PS50405">
    <property type="entry name" value="GST_CTER"/>
    <property type="match status" value="1"/>
</dbReference>
<dbReference type="PROSITE" id="PS50404">
    <property type="entry name" value="GST_NTER"/>
    <property type="match status" value="1"/>
</dbReference>
<dbReference type="Gene3D" id="3.40.30.10">
    <property type="entry name" value="Glutaredoxin"/>
    <property type="match status" value="1"/>
</dbReference>